<evidence type="ECO:0000313" key="1">
    <source>
        <dbReference type="EMBL" id="DAE04555.1"/>
    </source>
</evidence>
<dbReference type="EMBL" id="BK015390">
    <property type="protein sequence ID" value="DAE04555.1"/>
    <property type="molecule type" value="Genomic_DNA"/>
</dbReference>
<name>A0A8S5PDM5_9CAUD</name>
<accession>A0A8S5PDM5</accession>
<organism evidence="1">
    <name type="scientific">Siphoviridae sp. ct0UO21</name>
    <dbReference type="NCBI Taxonomy" id="2825293"/>
    <lineage>
        <taxon>Viruses</taxon>
        <taxon>Duplodnaviria</taxon>
        <taxon>Heunggongvirae</taxon>
        <taxon>Uroviricota</taxon>
        <taxon>Caudoviricetes</taxon>
    </lineage>
</organism>
<reference evidence="1" key="1">
    <citation type="journal article" date="2021" name="Proc. Natl. Acad. Sci. U.S.A.">
        <title>A Catalog of Tens of Thousands of Viruses from Human Metagenomes Reveals Hidden Associations with Chronic Diseases.</title>
        <authorList>
            <person name="Tisza M.J."/>
            <person name="Buck C.B."/>
        </authorList>
    </citation>
    <scope>NUCLEOTIDE SEQUENCE</scope>
    <source>
        <strain evidence="1">Ct0UO21</strain>
    </source>
</reference>
<proteinExistence type="predicted"/>
<sequence>MISDSDMLDGINAVLAKNFTNYRVYVNLQKEDYERPSVTILSGSKKMQRETPHIIAREEEYEIIIKIPTDSAGIAPLTDMQTVQHKAAAAFALPVAVADRMLLPQVTLVPIEDNAYAEIRLNFVFYDSPVETAPAEEMEQINTAVAVKIKNKETVNGNPNFKYYI</sequence>
<protein>
    <submittedName>
        <fullName evidence="1">Uncharacterized protein</fullName>
    </submittedName>
</protein>